<dbReference type="WBParaSite" id="L893_g25630.t1">
    <property type="protein sequence ID" value="L893_g25630.t1"/>
    <property type="gene ID" value="L893_g25630"/>
</dbReference>
<keyword evidence="3" id="KW-1185">Reference proteome</keyword>
<dbReference type="AlphaFoldDB" id="A0A1I7ZFB9"/>
<proteinExistence type="predicted"/>
<dbReference type="GO" id="GO:0003723">
    <property type="term" value="F:RNA binding"/>
    <property type="evidence" value="ECO:0007669"/>
    <property type="project" value="InterPro"/>
</dbReference>
<dbReference type="Pfam" id="PF22976">
    <property type="entry name" value="RRM_10"/>
    <property type="match status" value="1"/>
</dbReference>
<name>A0A1I7ZFB9_9BILA</name>
<dbReference type="SMART" id="SM00360">
    <property type="entry name" value="RRM"/>
    <property type="match status" value="1"/>
</dbReference>
<sequence>MSADNSNTDFYSREEMAMLAELAADGSFQGQRMPRIFRHAAVQLQNSLERSKPQGDRDFDSSESAGSGKHKNCVLMVYGIDQSRFNCDKLFNLFCVYGTCLRIKFLKAKPDTCMVEMGLPSESALIIEHLNGIELFGHKLLFQSSNQKSIIPIDEPFKMPDQSLSFVDYSNNENQRFSDVRAARKNRILPPSRQLYWFDAPPGITEHGIQKIFEMKRASTPTAVTKFNINTEKVAEYG</sequence>
<dbReference type="PANTHER" id="PTHR15592">
    <property type="entry name" value="MATRIN 3/NUCLEAR PROTEIN 220-RELATED"/>
    <property type="match status" value="1"/>
</dbReference>
<feature type="domain" description="RRM" evidence="2">
    <location>
        <begin position="74"/>
        <end position="143"/>
    </location>
</feature>
<evidence type="ECO:0000256" key="1">
    <source>
        <dbReference type="SAM" id="MobiDB-lite"/>
    </source>
</evidence>
<feature type="region of interest" description="Disordered" evidence="1">
    <location>
        <begin position="48"/>
        <end position="68"/>
    </location>
</feature>
<organism evidence="3 4">
    <name type="scientific">Steinernema glaseri</name>
    <dbReference type="NCBI Taxonomy" id="37863"/>
    <lineage>
        <taxon>Eukaryota</taxon>
        <taxon>Metazoa</taxon>
        <taxon>Ecdysozoa</taxon>
        <taxon>Nematoda</taxon>
        <taxon>Chromadorea</taxon>
        <taxon>Rhabditida</taxon>
        <taxon>Tylenchina</taxon>
        <taxon>Panagrolaimomorpha</taxon>
        <taxon>Strongyloidoidea</taxon>
        <taxon>Steinernematidae</taxon>
        <taxon>Steinernema</taxon>
    </lineage>
</organism>
<evidence type="ECO:0000259" key="2">
    <source>
        <dbReference type="SMART" id="SM00360"/>
    </source>
</evidence>
<dbReference type="InterPro" id="IPR000504">
    <property type="entry name" value="RRM_dom"/>
</dbReference>
<accession>A0A1I7ZFB9</accession>
<dbReference type="Pfam" id="PF13893">
    <property type="entry name" value="RRM_5"/>
    <property type="match status" value="1"/>
</dbReference>
<dbReference type="Gene3D" id="3.30.70.330">
    <property type="match status" value="2"/>
</dbReference>
<dbReference type="SUPFAM" id="SSF54928">
    <property type="entry name" value="RNA-binding domain, RBD"/>
    <property type="match status" value="1"/>
</dbReference>
<dbReference type="InterPro" id="IPR055204">
    <property type="entry name" value="HNRNPL_RRM"/>
</dbReference>
<evidence type="ECO:0000313" key="4">
    <source>
        <dbReference type="WBParaSite" id="L893_g25630.t1"/>
    </source>
</evidence>
<dbReference type="Proteomes" id="UP000095287">
    <property type="component" value="Unplaced"/>
</dbReference>
<feature type="compositionally biased region" description="Basic and acidic residues" evidence="1">
    <location>
        <begin position="49"/>
        <end position="60"/>
    </location>
</feature>
<dbReference type="InterPro" id="IPR012677">
    <property type="entry name" value="Nucleotide-bd_a/b_plait_sf"/>
</dbReference>
<reference evidence="4" key="1">
    <citation type="submission" date="2016-11" db="UniProtKB">
        <authorList>
            <consortium name="WormBaseParasite"/>
        </authorList>
    </citation>
    <scope>IDENTIFICATION</scope>
</reference>
<evidence type="ECO:0000313" key="3">
    <source>
        <dbReference type="Proteomes" id="UP000095287"/>
    </source>
</evidence>
<dbReference type="InterPro" id="IPR035979">
    <property type="entry name" value="RBD_domain_sf"/>
</dbReference>
<protein>
    <submittedName>
        <fullName evidence="4">RRM domain-containing protein</fullName>
    </submittedName>
</protein>
<dbReference type="CDD" id="cd12424">
    <property type="entry name" value="RRM3_hnRNPL_like"/>
    <property type="match status" value="1"/>
</dbReference>